<reference evidence="2 3" key="1">
    <citation type="submission" date="2016-10" db="EMBL/GenBank/DDBJ databases">
        <authorList>
            <person name="de Groot N.N."/>
        </authorList>
    </citation>
    <scope>NUCLEOTIDE SEQUENCE [LARGE SCALE GENOMIC DNA]</scope>
    <source>
        <strain evidence="2 3">LMG 2247</strain>
    </source>
</reference>
<dbReference type="Gene3D" id="3.10.180.10">
    <property type="entry name" value="2,3-Dihydroxybiphenyl 1,2-Dioxygenase, domain 1"/>
    <property type="match status" value="1"/>
</dbReference>
<evidence type="ECO:0000259" key="1">
    <source>
        <dbReference type="PROSITE" id="PS51819"/>
    </source>
</evidence>
<dbReference type="GO" id="GO:0051213">
    <property type="term" value="F:dioxygenase activity"/>
    <property type="evidence" value="ECO:0007669"/>
    <property type="project" value="UniProtKB-KW"/>
</dbReference>
<dbReference type="InterPro" id="IPR004360">
    <property type="entry name" value="Glyas_Fos-R_dOase_dom"/>
</dbReference>
<dbReference type="InterPro" id="IPR029068">
    <property type="entry name" value="Glyas_Bleomycin-R_OHBP_Dase"/>
</dbReference>
<dbReference type="EMBL" id="FNCJ01000018">
    <property type="protein sequence ID" value="SDI17661.1"/>
    <property type="molecule type" value="Genomic_DNA"/>
</dbReference>
<protein>
    <submittedName>
        <fullName evidence="2">Glyoxalase/Bleomycin resistance protein/Dioxygenase superfamily protein</fullName>
    </submittedName>
</protein>
<dbReference type="PROSITE" id="PS51819">
    <property type="entry name" value="VOC"/>
    <property type="match status" value="1"/>
</dbReference>
<keyword evidence="2" id="KW-0223">Dioxygenase</keyword>
<dbReference type="InterPro" id="IPR037523">
    <property type="entry name" value="VOC_core"/>
</dbReference>
<gene>
    <name evidence="2" type="ORF">SAMN05216466_11885</name>
</gene>
<evidence type="ECO:0000313" key="2">
    <source>
        <dbReference type="EMBL" id="SDI17661.1"/>
    </source>
</evidence>
<dbReference type="PANTHER" id="PTHR46142:SF3">
    <property type="entry name" value="F18B13.24 PROTEIN"/>
    <property type="match status" value="1"/>
</dbReference>
<dbReference type="AlphaFoldDB" id="A0A1G8IFY7"/>
<sequence length="129" mass="14712">MSLLGFSHYNLRASRAMLDTLRDFYVEVVGMQSGYRPPFQSFGYWLYIGEQAVLHLSEARPDETRPAHVVNTFDHVALSCSNLAAFEERLRKFEVRYTHDYVPVTGQEQLFFSDPAGNGVELNFAKGDV</sequence>
<dbReference type="RefSeq" id="WP_090690908.1">
    <property type="nucleotide sequence ID" value="NZ_CADERL010000003.1"/>
</dbReference>
<dbReference type="SUPFAM" id="SSF54593">
    <property type="entry name" value="Glyoxalase/Bleomycin resistance protein/Dihydroxybiphenyl dioxygenase"/>
    <property type="match status" value="1"/>
</dbReference>
<dbReference type="Pfam" id="PF00903">
    <property type="entry name" value="Glyoxalase"/>
    <property type="match status" value="1"/>
</dbReference>
<dbReference type="PANTHER" id="PTHR46142">
    <property type="match status" value="1"/>
</dbReference>
<evidence type="ECO:0000313" key="3">
    <source>
        <dbReference type="Proteomes" id="UP000199706"/>
    </source>
</evidence>
<accession>A0A1G8IFY7</accession>
<dbReference type="OrthoDB" id="8562712at2"/>
<proteinExistence type="predicted"/>
<keyword evidence="2" id="KW-0560">Oxidoreductase</keyword>
<name>A0A1G8IFY7_9BURK</name>
<feature type="domain" description="VOC" evidence="1">
    <location>
        <begin position="5"/>
        <end position="125"/>
    </location>
</feature>
<organism evidence="2 3">
    <name type="scientific">Paraburkholderia phenazinium</name>
    <dbReference type="NCBI Taxonomy" id="60549"/>
    <lineage>
        <taxon>Bacteria</taxon>
        <taxon>Pseudomonadati</taxon>
        <taxon>Pseudomonadota</taxon>
        <taxon>Betaproteobacteria</taxon>
        <taxon>Burkholderiales</taxon>
        <taxon>Burkholderiaceae</taxon>
        <taxon>Paraburkholderia</taxon>
    </lineage>
</organism>
<dbReference type="Proteomes" id="UP000199706">
    <property type="component" value="Unassembled WGS sequence"/>
</dbReference>